<comment type="caution">
    <text evidence="1">The sequence shown here is derived from an EMBL/GenBank/DDBJ whole genome shotgun (WGS) entry which is preliminary data.</text>
</comment>
<name>A0A432LM41_9BACT</name>
<gene>
    <name evidence="1" type="ORF">EHV08_09115</name>
</gene>
<evidence type="ECO:0000313" key="1">
    <source>
        <dbReference type="EMBL" id="RUL59889.1"/>
    </source>
</evidence>
<dbReference type="AlphaFoldDB" id="A0A432LM41"/>
<dbReference type="Proteomes" id="UP000278983">
    <property type="component" value="Unassembled WGS sequence"/>
</dbReference>
<protein>
    <submittedName>
        <fullName evidence="1">Uncharacterized protein</fullName>
    </submittedName>
</protein>
<dbReference type="EMBL" id="RYYU01000001">
    <property type="protein sequence ID" value="RUL59889.1"/>
    <property type="molecule type" value="Genomic_DNA"/>
</dbReference>
<keyword evidence="2" id="KW-1185">Reference proteome</keyword>
<accession>A0A432LM41</accession>
<sequence length="115" mass="12517">MIYEMRNSSCNSSGVFDEVLAYKAKYGYSPSSVSGLTSSSVVKSFSDITVSWVQGITKSDGSKIYAPGGNANTGISPVNINTYRESLIKAYPQLKVIEIPSTYTLKGDSKTYYKK</sequence>
<evidence type="ECO:0000313" key="2">
    <source>
        <dbReference type="Proteomes" id="UP000278983"/>
    </source>
</evidence>
<proteinExistence type="predicted"/>
<reference evidence="1 2" key="1">
    <citation type="submission" date="2018-12" db="EMBL/GenBank/DDBJ databases">
        <title>Genome sequencing of Prevotella sp. KCOM 3155 (= JS262).</title>
        <authorList>
            <person name="Kook J.-K."/>
            <person name="Park S.-N."/>
            <person name="Lim Y.K."/>
        </authorList>
    </citation>
    <scope>NUCLEOTIDE SEQUENCE [LARGE SCALE GENOMIC DNA]</scope>
    <source>
        <strain evidence="1 2">KCOM 3155</strain>
    </source>
</reference>
<organism evidence="1 2">
    <name type="scientific">Prevotella koreensis</name>
    <dbReference type="NCBI Taxonomy" id="2490854"/>
    <lineage>
        <taxon>Bacteria</taxon>
        <taxon>Pseudomonadati</taxon>
        <taxon>Bacteroidota</taxon>
        <taxon>Bacteroidia</taxon>
        <taxon>Bacteroidales</taxon>
        <taxon>Prevotellaceae</taxon>
        <taxon>Prevotella</taxon>
    </lineage>
</organism>